<dbReference type="AlphaFoldDB" id="F0XVY9"/>
<dbReference type="GO" id="GO:0043041">
    <property type="term" value="P:amino acid activation for nonribosomal peptide biosynthetic process"/>
    <property type="evidence" value="ECO:0007669"/>
    <property type="project" value="TreeGrafter"/>
</dbReference>
<organism evidence="4">
    <name type="scientific">Aureococcus anophagefferens</name>
    <name type="common">Harmful bloom alga</name>
    <dbReference type="NCBI Taxonomy" id="44056"/>
    <lineage>
        <taxon>Eukaryota</taxon>
        <taxon>Sar</taxon>
        <taxon>Stramenopiles</taxon>
        <taxon>Ochrophyta</taxon>
        <taxon>Pelagophyceae</taxon>
        <taxon>Pelagomonadales</taxon>
        <taxon>Pelagomonadaceae</taxon>
        <taxon>Aureococcus</taxon>
    </lineage>
</organism>
<evidence type="ECO:0000256" key="1">
    <source>
        <dbReference type="SAM" id="MobiDB-lite"/>
    </source>
</evidence>
<accession>F0XVY9</accession>
<dbReference type="OrthoDB" id="189763at2759"/>
<dbReference type="Gene3D" id="3.30.300.30">
    <property type="match status" value="1"/>
</dbReference>
<dbReference type="PROSITE" id="PS00455">
    <property type="entry name" value="AMP_BINDING"/>
    <property type="match status" value="1"/>
</dbReference>
<dbReference type="SUPFAM" id="SSF47336">
    <property type="entry name" value="ACP-like"/>
    <property type="match status" value="1"/>
</dbReference>
<dbReference type="NCBIfam" id="TIGR01733">
    <property type="entry name" value="AA-adenyl-dom"/>
    <property type="match status" value="1"/>
</dbReference>
<dbReference type="InterPro" id="IPR020845">
    <property type="entry name" value="AMP-binding_CS"/>
</dbReference>
<dbReference type="PROSITE" id="PS50075">
    <property type="entry name" value="CARRIER"/>
    <property type="match status" value="1"/>
</dbReference>
<dbReference type="Gene3D" id="3.40.50.980">
    <property type="match status" value="2"/>
</dbReference>
<dbReference type="Gene3D" id="2.30.38.10">
    <property type="entry name" value="Luciferase, Domain 3"/>
    <property type="match status" value="1"/>
</dbReference>
<protein>
    <recommendedName>
        <fullName evidence="2">Carrier domain-containing protein</fullName>
    </recommendedName>
</protein>
<dbReference type="InterPro" id="IPR000873">
    <property type="entry name" value="AMP-dep_synth/lig_dom"/>
</dbReference>
<dbReference type="PANTHER" id="PTHR45527">
    <property type="entry name" value="NONRIBOSOMAL PEPTIDE SYNTHETASE"/>
    <property type="match status" value="1"/>
</dbReference>
<gene>
    <name evidence="3" type="ORF">AURANDRAFT_10430</name>
</gene>
<evidence type="ECO:0000313" key="3">
    <source>
        <dbReference type="EMBL" id="EGB13063.1"/>
    </source>
</evidence>
<dbReference type="InterPro" id="IPR009081">
    <property type="entry name" value="PP-bd_ACP"/>
</dbReference>
<dbReference type="GeneID" id="20217999"/>
<feature type="domain" description="Carrier" evidence="2">
    <location>
        <begin position="491"/>
        <end position="562"/>
    </location>
</feature>
<dbReference type="CDD" id="cd05930">
    <property type="entry name" value="A_NRPS"/>
    <property type="match status" value="1"/>
</dbReference>
<dbReference type="GO" id="GO:0044550">
    <property type="term" value="P:secondary metabolite biosynthetic process"/>
    <property type="evidence" value="ECO:0007669"/>
    <property type="project" value="TreeGrafter"/>
</dbReference>
<dbReference type="PANTHER" id="PTHR45527:SF1">
    <property type="entry name" value="FATTY ACID SYNTHASE"/>
    <property type="match status" value="1"/>
</dbReference>
<dbReference type="EMBL" id="GL833120">
    <property type="protein sequence ID" value="EGB13063.1"/>
    <property type="molecule type" value="Genomic_DNA"/>
</dbReference>
<dbReference type="GO" id="GO:0031177">
    <property type="term" value="F:phosphopantetheine binding"/>
    <property type="evidence" value="ECO:0007669"/>
    <property type="project" value="TreeGrafter"/>
</dbReference>
<feature type="non-terminal residue" evidence="3">
    <location>
        <position position="562"/>
    </location>
</feature>
<dbReference type="InParanoid" id="F0XVY9"/>
<feature type="non-terminal residue" evidence="3">
    <location>
        <position position="1"/>
    </location>
</feature>
<dbReference type="Pfam" id="PF00550">
    <property type="entry name" value="PP-binding"/>
    <property type="match status" value="1"/>
</dbReference>
<reference evidence="3 4" key="1">
    <citation type="journal article" date="2011" name="Proc. Natl. Acad. Sci. U.S.A.">
        <title>Niche of harmful alga Aureococcus anophagefferens revealed through ecogenomics.</title>
        <authorList>
            <person name="Gobler C.J."/>
            <person name="Berry D.L."/>
            <person name="Dyhrman S.T."/>
            <person name="Wilhelm S.W."/>
            <person name="Salamov A."/>
            <person name="Lobanov A.V."/>
            <person name="Zhang Y."/>
            <person name="Collier J.L."/>
            <person name="Wurch L.L."/>
            <person name="Kustka A.B."/>
            <person name="Dill B.D."/>
            <person name="Shah M."/>
            <person name="VerBerkmoes N.C."/>
            <person name="Kuo A."/>
            <person name="Terry A."/>
            <person name="Pangilinan J."/>
            <person name="Lindquist E.A."/>
            <person name="Lucas S."/>
            <person name="Paulsen I.T."/>
            <person name="Hattenrath-Lehmann T.K."/>
            <person name="Talmage S.C."/>
            <person name="Walker E.A."/>
            <person name="Koch F."/>
            <person name="Burson A.M."/>
            <person name="Marcoval M.A."/>
            <person name="Tang Y.Z."/>
            <person name="Lecleir G.R."/>
            <person name="Coyne K.J."/>
            <person name="Berg G.M."/>
            <person name="Bertrand E.M."/>
            <person name="Saito M.A."/>
            <person name="Gladyshev V.N."/>
            <person name="Grigoriev I.V."/>
        </authorList>
    </citation>
    <scope>NUCLEOTIDE SEQUENCE [LARGE SCALE GENOMIC DNA]</scope>
    <source>
        <strain evidence="4">CCMP 1984</strain>
    </source>
</reference>
<dbReference type="InterPro" id="IPR045851">
    <property type="entry name" value="AMP-bd_C_sf"/>
</dbReference>
<sequence length="562" mass="59408">ARLAALGCLGPDAPVALLLERDPSLVVGVYGALAAGGCYVPLEPDYPLERIKTVVEDAGCSVVVTQQRLAVVPLKFGADDAGGLDVFGGGDRDDCGAGARAPTTTPGHLVYIFYTSGTTGKPKGVAVEHRGLVRRIAWFDRLYPLKAGRDAMLLKTTYTFGISEWELFWAPTTGATTVVANNEGHRFASYVADIMLAGDVTACCFVPSALAALCETLIGDHPGVKAKVRVAISCGEALPAATAKLFFQAFDGGAKLNNVYGPTEADMTYYEMDRATALAMARPPPIGRPMDNVTAYLLDERLRPVPAGAPGHLHFGAPHACRGYVNLPDANAKAWVKNPFKGSPYVSSKTPVGDKLYATGDLARWLPSGDLAFCGRVAVGQIKLRGFRIELDDVAAALRAHHDVGSSAAALLDAGTPRAKLVGYETPHPSGNHRPPRLGKPIAPQLLPAYAAPSVVVQLDAMPVTSRGKLDRKRLPPPPADLGMGEGDFVPCESRTEKVIEAVWQELLGYDDTPISALGDFVALGGNSLLAGRATTRLRLELGLKSLPGTAMYMHPTIQALA</sequence>
<dbReference type="eggNOG" id="KOG1178">
    <property type="taxonomic scope" value="Eukaryota"/>
</dbReference>
<dbReference type="Gene3D" id="1.10.1200.10">
    <property type="entry name" value="ACP-like"/>
    <property type="match status" value="1"/>
</dbReference>
<dbReference type="RefSeq" id="XP_009032156.1">
    <property type="nucleotide sequence ID" value="XM_009033908.1"/>
</dbReference>
<dbReference type="GO" id="GO:0005737">
    <property type="term" value="C:cytoplasm"/>
    <property type="evidence" value="ECO:0007669"/>
    <property type="project" value="TreeGrafter"/>
</dbReference>
<dbReference type="InterPro" id="IPR036736">
    <property type="entry name" value="ACP-like_sf"/>
</dbReference>
<dbReference type="OMA" id="VMDLYPC"/>
<dbReference type="InterPro" id="IPR010071">
    <property type="entry name" value="AA_adenyl_dom"/>
</dbReference>
<feature type="region of interest" description="Disordered" evidence="1">
    <location>
        <begin position="467"/>
        <end position="486"/>
    </location>
</feature>
<dbReference type="KEGG" id="aaf:AURANDRAFT_10430"/>
<evidence type="ECO:0000313" key="4">
    <source>
        <dbReference type="Proteomes" id="UP000002729"/>
    </source>
</evidence>
<evidence type="ECO:0000259" key="2">
    <source>
        <dbReference type="PROSITE" id="PS50075"/>
    </source>
</evidence>
<keyword evidence="4" id="KW-1185">Reference proteome</keyword>
<name>F0XVY9_AURAN</name>
<dbReference type="Proteomes" id="UP000002729">
    <property type="component" value="Unassembled WGS sequence"/>
</dbReference>
<dbReference type="Pfam" id="PF00501">
    <property type="entry name" value="AMP-binding"/>
    <property type="match status" value="1"/>
</dbReference>
<dbReference type="SUPFAM" id="SSF56801">
    <property type="entry name" value="Acetyl-CoA synthetase-like"/>
    <property type="match status" value="1"/>
</dbReference>
<proteinExistence type="predicted"/>